<dbReference type="KEGG" id="nno:NONO_c07600"/>
<accession>W5T998</accession>
<organism evidence="1 2">
    <name type="scientific">Nocardia nova SH22a</name>
    <dbReference type="NCBI Taxonomy" id="1415166"/>
    <lineage>
        <taxon>Bacteria</taxon>
        <taxon>Bacillati</taxon>
        <taxon>Actinomycetota</taxon>
        <taxon>Actinomycetes</taxon>
        <taxon>Mycobacteriales</taxon>
        <taxon>Nocardiaceae</taxon>
        <taxon>Nocardia</taxon>
    </lineage>
</organism>
<dbReference type="EMBL" id="CP006850">
    <property type="protein sequence ID" value="AHH15568.1"/>
    <property type="molecule type" value="Genomic_DNA"/>
</dbReference>
<gene>
    <name evidence="1" type="ORF">NONO_c07600</name>
</gene>
<evidence type="ECO:0000313" key="1">
    <source>
        <dbReference type="EMBL" id="AHH15568.1"/>
    </source>
</evidence>
<dbReference type="eggNOG" id="ENOG5032GJE">
    <property type="taxonomic scope" value="Bacteria"/>
</dbReference>
<protein>
    <submittedName>
        <fullName evidence="1">Uncharacterized protein</fullName>
    </submittedName>
</protein>
<keyword evidence="2" id="KW-1185">Reference proteome</keyword>
<reference evidence="1 2" key="1">
    <citation type="journal article" date="2014" name="Appl. Environ. Microbiol.">
        <title>Insights into the Microbial Degradation of Rubber and Gutta-Percha by Analysis of the Complete Genome of Nocardia nova SH22a.</title>
        <authorList>
            <person name="Luo Q."/>
            <person name="Hiessl S."/>
            <person name="Poehlein A."/>
            <person name="Daniel R."/>
            <person name="Steinbuchel A."/>
        </authorList>
    </citation>
    <scope>NUCLEOTIDE SEQUENCE [LARGE SCALE GENOMIC DNA]</scope>
    <source>
        <strain evidence="1">SH22a</strain>
    </source>
</reference>
<name>W5T998_9NOCA</name>
<evidence type="ECO:0000313" key="2">
    <source>
        <dbReference type="Proteomes" id="UP000019150"/>
    </source>
</evidence>
<dbReference type="HOGENOM" id="CLU_2437876_0_0_11"/>
<dbReference type="RefSeq" id="WP_148306708.1">
    <property type="nucleotide sequence ID" value="NZ_CP006850.1"/>
</dbReference>
<dbReference type="AlphaFoldDB" id="W5T998"/>
<dbReference type="PATRIC" id="fig|1415166.3.peg.770"/>
<sequence length="90" mass="9715">MADVPVHGDDPFGPIRPSDAVDGWELAGDAGSWWLVKDFGSARGSVRPTTRTTCAWRIDDGDGRMVREVSARSVADARVAADEWIRGTAD</sequence>
<dbReference type="Proteomes" id="UP000019150">
    <property type="component" value="Chromosome"/>
</dbReference>
<dbReference type="OrthoDB" id="4556258at2"/>
<proteinExistence type="predicted"/>